<dbReference type="NCBIfam" id="NF003969">
    <property type="entry name" value="PRK05463.1"/>
    <property type="match status" value="1"/>
</dbReference>
<accession>E3CXH9</accession>
<dbReference type="Proteomes" id="UP000005096">
    <property type="component" value="Chromosome"/>
</dbReference>
<dbReference type="PANTHER" id="PTHR32022:SF10">
    <property type="entry name" value="D-GLUTAMATE CYCLASE, MITOCHONDRIAL"/>
    <property type="match status" value="1"/>
</dbReference>
<dbReference type="GO" id="GO:0016829">
    <property type="term" value="F:lyase activity"/>
    <property type="evidence" value="ECO:0007669"/>
    <property type="project" value="UniProtKB-KW"/>
</dbReference>
<reference evidence="3 4" key="1">
    <citation type="journal article" date="2010" name="Stand. Genomic Sci.">
        <title>Non-contiguous finished genome sequence of Aminomonas paucivorans type strain (GLU-3).</title>
        <authorList>
            <person name="Pitluck S."/>
            <person name="Yasawong M."/>
            <person name="Held B."/>
            <person name="Lapidus A."/>
            <person name="Nolan M."/>
            <person name="Copeland A."/>
            <person name="Lucas S."/>
            <person name="Del Rio T.G."/>
            <person name="Tice H."/>
            <person name="Cheng J.F."/>
            <person name="Chertkov O."/>
            <person name="Goodwin L."/>
            <person name="Tapia R."/>
            <person name="Han C."/>
            <person name="Liolios K."/>
            <person name="Ivanova N."/>
            <person name="Mavromatis K."/>
            <person name="Ovchinnikova G."/>
            <person name="Pati A."/>
            <person name="Chen A."/>
            <person name="Palaniappan K."/>
            <person name="Land M."/>
            <person name="Hauser L."/>
            <person name="Chang Y.J."/>
            <person name="Jeffries C.D."/>
            <person name="Pukall R."/>
            <person name="Spring S."/>
            <person name="Rohde M."/>
            <person name="Sikorski J."/>
            <person name="Goker M."/>
            <person name="Woyke T."/>
            <person name="Bristow J."/>
            <person name="Eisen J.A."/>
            <person name="Markowitz V."/>
            <person name="Hugenholtz P."/>
            <person name="Kyrpides N.C."/>
            <person name="Klenk H.P."/>
        </authorList>
    </citation>
    <scope>NUCLEOTIDE SEQUENCE [LARGE SCALE GENOMIC DNA]</scope>
    <source>
        <strain evidence="3 4">DSM 12260</strain>
    </source>
</reference>
<dbReference type="HAMAP" id="MF_01830">
    <property type="entry name" value="Hydro_lyase"/>
    <property type="match status" value="1"/>
</dbReference>
<evidence type="ECO:0000313" key="3">
    <source>
        <dbReference type="EMBL" id="EFQ23545.1"/>
    </source>
</evidence>
<dbReference type="STRING" id="584708.Apau_1119"/>
<dbReference type="eggNOG" id="COG4336">
    <property type="taxonomic scope" value="Bacteria"/>
</dbReference>
<dbReference type="HOGENOM" id="CLU_059759_0_0_0"/>
<dbReference type="PaxDb" id="584708-Apau_1119"/>
<name>E3CXH9_9BACT</name>
<dbReference type="Gene3D" id="3.40.1640.10">
    <property type="entry name" value="PSTPO5379-like"/>
    <property type="match status" value="1"/>
</dbReference>
<evidence type="ECO:0000256" key="1">
    <source>
        <dbReference type="ARBA" id="ARBA00007896"/>
    </source>
</evidence>
<dbReference type="RefSeq" id="WP_006300740.1">
    <property type="nucleotide sequence ID" value="NZ_CM001022.1"/>
</dbReference>
<evidence type="ECO:0000256" key="2">
    <source>
        <dbReference type="ARBA" id="ARBA00023239"/>
    </source>
</evidence>
<dbReference type="AlphaFoldDB" id="E3CXH9"/>
<dbReference type="EMBL" id="CM001022">
    <property type="protein sequence ID" value="EFQ23545.1"/>
    <property type="molecule type" value="Genomic_DNA"/>
</dbReference>
<dbReference type="InterPro" id="IPR016938">
    <property type="entry name" value="UPF0317"/>
</dbReference>
<sequence>MSDLLCGGTLAERTAAHGATSPEEMRRIIRTGAWTEPTAGLCRGHVQANMAILPADWAFEFLLFCQRNPKPCPVLDVTEPGSPEPRLVAPGADLRTDLPRYRVYRDGVLTEEPTDIRHLWRDDLVAFLLGCSFSFEGALLEAGVPVRHIEEGTNVPMYITNRPCVPAGRFAGPTVVSMRPVPNPLVPKAVLCTGRFPSVHGAPIHIGDPEALGIADVNRPDFGDPVPIRPGETPVFWACGVTPQAVVMASKPPFVITHSPGHMFLCNPRDADYAVF</sequence>
<protein>
    <recommendedName>
        <fullName evidence="5">Hydro-lyase</fullName>
    </recommendedName>
</protein>
<dbReference type="InterPro" id="IPR009906">
    <property type="entry name" value="D-Glu_cyclase"/>
</dbReference>
<dbReference type="FunFam" id="3.30.2040.10:FF:000001">
    <property type="entry name" value="D-glutamate cyclase, mitochondrial"/>
    <property type="match status" value="1"/>
</dbReference>
<dbReference type="SUPFAM" id="SSF160920">
    <property type="entry name" value="PSTPO5379-like"/>
    <property type="match status" value="1"/>
</dbReference>
<evidence type="ECO:0000313" key="4">
    <source>
        <dbReference type="Proteomes" id="UP000005096"/>
    </source>
</evidence>
<proteinExistence type="inferred from homology"/>
<keyword evidence="4" id="KW-1185">Reference proteome</keyword>
<dbReference type="InterPro" id="IPR038021">
    <property type="entry name" value="Putative_hydro-lyase"/>
</dbReference>
<organism evidence="3 4">
    <name type="scientific">Aminomonas paucivorans DSM 12260</name>
    <dbReference type="NCBI Taxonomy" id="584708"/>
    <lineage>
        <taxon>Bacteria</taxon>
        <taxon>Thermotogati</taxon>
        <taxon>Synergistota</taxon>
        <taxon>Synergistia</taxon>
        <taxon>Synergistales</taxon>
        <taxon>Synergistaceae</taxon>
        <taxon>Aminomonas</taxon>
    </lineage>
</organism>
<dbReference type="PIRSF" id="PIRSF029755">
    <property type="entry name" value="UCP029755"/>
    <property type="match status" value="1"/>
</dbReference>
<evidence type="ECO:0008006" key="5">
    <source>
        <dbReference type="Google" id="ProtNLM"/>
    </source>
</evidence>
<comment type="similarity">
    <text evidence="1">Belongs to the D-glutamate cyclase family.</text>
</comment>
<dbReference type="Gene3D" id="3.30.2040.10">
    <property type="entry name" value="PSTPO5379-like domain"/>
    <property type="match status" value="1"/>
</dbReference>
<keyword evidence="2" id="KW-0456">Lyase</keyword>
<dbReference type="PANTHER" id="PTHR32022">
    <property type="entry name" value="D-GLUTAMATE CYCLASE, MITOCHONDRIAL"/>
    <property type="match status" value="1"/>
</dbReference>
<dbReference type="Pfam" id="PF07286">
    <property type="entry name" value="D-Glu_cyclase"/>
    <property type="match status" value="1"/>
</dbReference>
<gene>
    <name evidence="3" type="ORF">Apau_1119</name>
</gene>